<reference evidence="1" key="1">
    <citation type="submission" date="2022-04" db="EMBL/GenBank/DDBJ databases">
        <title>Jade perch genome.</title>
        <authorList>
            <person name="Chao B."/>
        </authorList>
    </citation>
    <scope>NUCLEOTIDE SEQUENCE</scope>
    <source>
        <strain evidence="1">CB-2022</strain>
    </source>
</reference>
<comment type="caution">
    <text evidence="1">The sequence shown here is derived from an EMBL/GenBank/DDBJ whole genome shotgun (WGS) entry which is preliminary data.</text>
</comment>
<organism evidence="1 2">
    <name type="scientific">Scortum barcoo</name>
    <name type="common">barcoo grunter</name>
    <dbReference type="NCBI Taxonomy" id="214431"/>
    <lineage>
        <taxon>Eukaryota</taxon>
        <taxon>Metazoa</taxon>
        <taxon>Chordata</taxon>
        <taxon>Craniata</taxon>
        <taxon>Vertebrata</taxon>
        <taxon>Euteleostomi</taxon>
        <taxon>Actinopterygii</taxon>
        <taxon>Neopterygii</taxon>
        <taxon>Teleostei</taxon>
        <taxon>Neoteleostei</taxon>
        <taxon>Acanthomorphata</taxon>
        <taxon>Eupercaria</taxon>
        <taxon>Centrarchiformes</taxon>
        <taxon>Terapontoidei</taxon>
        <taxon>Terapontidae</taxon>
        <taxon>Scortum</taxon>
    </lineage>
</organism>
<name>A0ACB8X8T9_9TELE</name>
<feature type="non-terminal residue" evidence="1">
    <location>
        <position position="1"/>
    </location>
</feature>
<evidence type="ECO:0000313" key="2">
    <source>
        <dbReference type="Proteomes" id="UP000831701"/>
    </source>
</evidence>
<proteinExistence type="predicted"/>
<gene>
    <name evidence="1" type="ORF">L3Q82_016369</name>
</gene>
<dbReference type="Proteomes" id="UP000831701">
    <property type="component" value="Chromosome 2"/>
</dbReference>
<keyword evidence="2" id="KW-1185">Reference proteome</keyword>
<evidence type="ECO:0000313" key="1">
    <source>
        <dbReference type="EMBL" id="KAI3375952.1"/>
    </source>
</evidence>
<sequence length="148" mass="15878">AMERTDSSQESPGNSSLWFNELVLLGERAGERHRERETGDDSVESRESRALLLTFHHLLSPPRLGERQLNVTLGETLGGATMTVGGAGGDVGGQLGEAGGVKYNEMDAEFPHLLDDSRERADGMTMDSPGHALHHGHHGNEAALELGL</sequence>
<accession>A0ACB8X8T9</accession>
<dbReference type="EMBL" id="CM041532">
    <property type="protein sequence ID" value="KAI3375952.1"/>
    <property type="molecule type" value="Genomic_DNA"/>
</dbReference>
<protein>
    <submittedName>
        <fullName evidence="1">Uncharacterized protein</fullName>
    </submittedName>
</protein>